<dbReference type="OrthoDB" id="6618660at2759"/>
<sequence>MPKEKKYKLDEIALQMGHEVVRLPPYNPIEMIWVQVKGEVAEKNHSFKIADVEVLVNNVLDAVTKENWAKCGEHCAKIQDKDLVKEGIRDEILEPIILTINPDDSSSDDDDDDDDDN</sequence>
<dbReference type="GO" id="GO:0003676">
    <property type="term" value="F:nucleic acid binding"/>
    <property type="evidence" value="ECO:0007669"/>
    <property type="project" value="InterPro"/>
</dbReference>
<reference evidence="1 2" key="1">
    <citation type="submission" date="2019-08" db="EMBL/GenBank/DDBJ databases">
        <title>Whole genome of Aphis craccivora.</title>
        <authorList>
            <person name="Voronova N.V."/>
            <person name="Shulinski R.S."/>
            <person name="Bandarenka Y.V."/>
            <person name="Zhorov D.G."/>
            <person name="Warner D."/>
        </authorList>
    </citation>
    <scope>NUCLEOTIDE SEQUENCE [LARGE SCALE GENOMIC DNA]</scope>
    <source>
        <strain evidence="1">180601</strain>
        <tissue evidence="1">Whole Body</tissue>
    </source>
</reference>
<gene>
    <name evidence="1" type="ORF">FWK35_00038637</name>
</gene>
<comment type="caution">
    <text evidence="1">The sequence shown here is derived from an EMBL/GenBank/DDBJ whole genome shotgun (WGS) entry which is preliminary data.</text>
</comment>
<name>A0A6G0VNP5_APHCR</name>
<protein>
    <submittedName>
        <fullName evidence="1">DDE 3 domain-containing protein</fullName>
    </submittedName>
</protein>
<dbReference type="Gene3D" id="3.30.420.10">
    <property type="entry name" value="Ribonuclease H-like superfamily/Ribonuclease H"/>
    <property type="match status" value="1"/>
</dbReference>
<evidence type="ECO:0000313" key="1">
    <source>
        <dbReference type="EMBL" id="KAF0695551.1"/>
    </source>
</evidence>
<proteinExistence type="predicted"/>
<evidence type="ECO:0000313" key="2">
    <source>
        <dbReference type="Proteomes" id="UP000478052"/>
    </source>
</evidence>
<dbReference type="AlphaFoldDB" id="A0A6G0VNP5"/>
<dbReference type="InterPro" id="IPR036397">
    <property type="entry name" value="RNaseH_sf"/>
</dbReference>
<organism evidence="1 2">
    <name type="scientific">Aphis craccivora</name>
    <name type="common">Cowpea aphid</name>
    <dbReference type="NCBI Taxonomy" id="307492"/>
    <lineage>
        <taxon>Eukaryota</taxon>
        <taxon>Metazoa</taxon>
        <taxon>Ecdysozoa</taxon>
        <taxon>Arthropoda</taxon>
        <taxon>Hexapoda</taxon>
        <taxon>Insecta</taxon>
        <taxon>Pterygota</taxon>
        <taxon>Neoptera</taxon>
        <taxon>Paraneoptera</taxon>
        <taxon>Hemiptera</taxon>
        <taxon>Sternorrhyncha</taxon>
        <taxon>Aphidomorpha</taxon>
        <taxon>Aphidoidea</taxon>
        <taxon>Aphididae</taxon>
        <taxon>Aphidini</taxon>
        <taxon>Aphis</taxon>
        <taxon>Aphis</taxon>
    </lineage>
</organism>
<dbReference type="PANTHER" id="PTHR33939:SF1">
    <property type="entry name" value="DUF4371 DOMAIN-CONTAINING PROTEIN"/>
    <property type="match status" value="1"/>
</dbReference>
<keyword evidence="2" id="KW-1185">Reference proteome</keyword>
<dbReference type="EMBL" id="VUJU01015247">
    <property type="protein sequence ID" value="KAF0695551.1"/>
    <property type="molecule type" value="Genomic_DNA"/>
</dbReference>
<accession>A0A6G0VNP5</accession>
<dbReference type="Proteomes" id="UP000478052">
    <property type="component" value="Unassembled WGS sequence"/>
</dbReference>
<dbReference type="PANTHER" id="PTHR33939">
    <property type="entry name" value="PROTEIN CBG22215"/>
    <property type="match status" value="1"/>
</dbReference>